<keyword evidence="2" id="KW-0813">Transport</keyword>
<feature type="transmembrane region" description="Helical" evidence="7">
    <location>
        <begin position="189"/>
        <end position="210"/>
    </location>
</feature>
<dbReference type="PANTHER" id="PTHR23501:SF191">
    <property type="entry name" value="VACUOLAR BASIC AMINO ACID TRANSPORTER 4"/>
    <property type="match status" value="1"/>
</dbReference>
<keyword evidence="4 7" id="KW-0812">Transmembrane</keyword>
<gene>
    <name evidence="10" type="ORF">CLCY_6c01450</name>
</gene>
<reference evidence="10 11" key="1">
    <citation type="submission" date="2015-06" db="EMBL/GenBank/DDBJ databases">
        <title>Draft genome sequence of the purine-degrading Clostridium cylindrosporum HC-1 (DSM 605).</title>
        <authorList>
            <person name="Poehlein A."/>
            <person name="Schiel-Bengelsdorf B."/>
            <person name="Bengelsdorf F."/>
            <person name="Daniel R."/>
            <person name="Duerre P."/>
        </authorList>
    </citation>
    <scope>NUCLEOTIDE SEQUENCE [LARGE SCALE GENOMIC DNA]</scope>
    <source>
        <strain evidence="10 11">DSM 605</strain>
    </source>
</reference>
<keyword evidence="8" id="KW-0732">Signal</keyword>
<sequence length="454" mass="50112">MKKWIMISLMLVTSLSAMEATIVSTAIPSIANSLSGIELVSWIYAIYMLTTAVSTPIYGKLADLFGRKNVIMFGTITFLIGSTLCGLAGNMSQLIIFRAIQGIGAGAIMPITMTIIGDLHTEQQERVKAQGWISAVWGISGVIGPLLGGFLVDALSWHYIFFINLPFGILSLFILMRQYHENLKKEKHYIDYPGAITFSLSIIALLYSLLSGSQNQDWNNPLLIGLFISSLVLFFVFIFIEKRSPEPLIPFNLFKNFNLSTVYFLTLFLGGILISVIAYLPIWTQEIWNKSATQAGIMLMPLPVCWTIASIFSGQIVGKIKPKYIVIIGTFILSFASFLLFSMNPSSKEFLIYIVMGLLGVGMGITTPILMLFIQNAVTNNKRGIAISLNTFINTFSQTLGAALFGVIFNISIHRAAASQTNLFSGVHTIFSITMLLAFISFSISWLFVKKQSA</sequence>
<dbReference type="GO" id="GO:0005886">
    <property type="term" value="C:plasma membrane"/>
    <property type="evidence" value="ECO:0007669"/>
    <property type="project" value="UniProtKB-SubCell"/>
</dbReference>
<organism evidence="10 11">
    <name type="scientific">Clostridium cylindrosporum DSM 605</name>
    <dbReference type="NCBI Taxonomy" id="1121307"/>
    <lineage>
        <taxon>Bacteria</taxon>
        <taxon>Bacillati</taxon>
        <taxon>Bacillota</taxon>
        <taxon>Clostridia</taxon>
        <taxon>Eubacteriales</taxon>
        <taxon>Clostridiaceae</taxon>
        <taxon>Clostridium</taxon>
    </lineage>
</organism>
<feature type="transmembrane region" description="Helical" evidence="7">
    <location>
        <begin position="70"/>
        <end position="89"/>
    </location>
</feature>
<dbReference type="OrthoDB" id="102502at2"/>
<evidence type="ECO:0000256" key="3">
    <source>
        <dbReference type="ARBA" id="ARBA00022475"/>
    </source>
</evidence>
<feature type="transmembrane region" description="Helical" evidence="7">
    <location>
        <begin position="350"/>
        <end position="373"/>
    </location>
</feature>
<dbReference type="InterPro" id="IPR036259">
    <property type="entry name" value="MFS_trans_sf"/>
</dbReference>
<dbReference type="PROSITE" id="PS50850">
    <property type="entry name" value="MFS"/>
    <property type="match status" value="1"/>
</dbReference>
<comment type="caution">
    <text evidence="10">The sequence shown here is derived from an EMBL/GenBank/DDBJ whole genome shotgun (WGS) entry which is preliminary data.</text>
</comment>
<evidence type="ECO:0000256" key="1">
    <source>
        <dbReference type="ARBA" id="ARBA00004651"/>
    </source>
</evidence>
<dbReference type="Proteomes" id="UP000036756">
    <property type="component" value="Unassembled WGS sequence"/>
</dbReference>
<name>A0A0J8DGA0_CLOCY</name>
<feature type="transmembrane region" description="Helical" evidence="7">
    <location>
        <begin position="324"/>
        <end position="344"/>
    </location>
</feature>
<keyword evidence="6 7" id="KW-0472">Membrane</keyword>
<proteinExistence type="predicted"/>
<evidence type="ECO:0000313" key="10">
    <source>
        <dbReference type="EMBL" id="KMT23264.1"/>
    </source>
</evidence>
<feature type="chain" id="PRO_5039584554" evidence="8">
    <location>
        <begin position="20"/>
        <end position="454"/>
    </location>
</feature>
<dbReference type="PANTHER" id="PTHR23501">
    <property type="entry name" value="MAJOR FACILITATOR SUPERFAMILY"/>
    <property type="match status" value="1"/>
</dbReference>
<evidence type="ECO:0000256" key="2">
    <source>
        <dbReference type="ARBA" id="ARBA00022448"/>
    </source>
</evidence>
<feature type="transmembrane region" description="Helical" evidence="7">
    <location>
        <begin position="41"/>
        <end position="58"/>
    </location>
</feature>
<evidence type="ECO:0000259" key="9">
    <source>
        <dbReference type="PROSITE" id="PS50850"/>
    </source>
</evidence>
<evidence type="ECO:0000256" key="4">
    <source>
        <dbReference type="ARBA" id="ARBA00022692"/>
    </source>
</evidence>
<evidence type="ECO:0000256" key="7">
    <source>
        <dbReference type="SAM" id="Phobius"/>
    </source>
</evidence>
<feature type="transmembrane region" description="Helical" evidence="7">
    <location>
        <begin position="261"/>
        <end position="282"/>
    </location>
</feature>
<keyword evidence="11" id="KW-1185">Reference proteome</keyword>
<dbReference type="CDD" id="cd17502">
    <property type="entry name" value="MFS_Azr1_MDR_like"/>
    <property type="match status" value="1"/>
</dbReference>
<dbReference type="Pfam" id="PF07690">
    <property type="entry name" value="MFS_1"/>
    <property type="match status" value="1"/>
</dbReference>
<evidence type="ECO:0000256" key="8">
    <source>
        <dbReference type="SAM" id="SignalP"/>
    </source>
</evidence>
<dbReference type="Gene3D" id="1.20.1720.10">
    <property type="entry name" value="Multidrug resistance protein D"/>
    <property type="match status" value="1"/>
</dbReference>
<keyword evidence="3" id="KW-1003">Cell membrane</keyword>
<protein>
    <submittedName>
        <fullName evidence="10">Arabinose efflux permease</fullName>
    </submittedName>
</protein>
<feature type="transmembrane region" description="Helical" evidence="7">
    <location>
        <begin position="157"/>
        <end position="177"/>
    </location>
</feature>
<feature type="transmembrane region" description="Helical" evidence="7">
    <location>
        <begin position="95"/>
        <end position="119"/>
    </location>
</feature>
<evidence type="ECO:0000256" key="6">
    <source>
        <dbReference type="ARBA" id="ARBA00023136"/>
    </source>
</evidence>
<dbReference type="PRINTS" id="PR01036">
    <property type="entry name" value="TCRTETB"/>
</dbReference>
<dbReference type="STRING" id="1121307.CLCY_6c01450"/>
<dbReference type="PATRIC" id="fig|1121307.3.peg.2279"/>
<feature type="transmembrane region" description="Helical" evidence="7">
    <location>
        <begin position="429"/>
        <end position="449"/>
    </location>
</feature>
<feature type="signal peptide" evidence="8">
    <location>
        <begin position="1"/>
        <end position="19"/>
    </location>
</feature>
<evidence type="ECO:0000313" key="11">
    <source>
        <dbReference type="Proteomes" id="UP000036756"/>
    </source>
</evidence>
<dbReference type="SUPFAM" id="SSF103473">
    <property type="entry name" value="MFS general substrate transporter"/>
    <property type="match status" value="1"/>
</dbReference>
<dbReference type="EMBL" id="LFVU01000002">
    <property type="protein sequence ID" value="KMT23264.1"/>
    <property type="molecule type" value="Genomic_DNA"/>
</dbReference>
<comment type="subcellular location">
    <subcellularLocation>
        <location evidence="1">Cell membrane</location>
        <topology evidence="1">Multi-pass membrane protein</topology>
    </subcellularLocation>
</comment>
<dbReference type="FunFam" id="1.20.1720.10:FF:000004">
    <property type="entry name" value="EmrB/QacA family drug resistance transporter"/>
    <property type="match status" value="1"/>
</dbReference>
<accession>A0A0J8DGA0</accession>
<dbReference type="RefSeq" id="WP_048569337.1">
    <property type="nucleotide sequence ID" value="NZ_LFVU01000002.1"/>
</dbReference>
<dbReference type="InterPro" id="IPR011701">
    <property type="entry name" value="MFS"/>
</dbReference>
<dbReference type="Gene3D" id="1.20.1250.20">
    <property type="entry name" value="MFS general substrate transporter like domains"/>
    <property type="match status" value="1"/>
</dbReference>
<feature type="domain" description="Major facilitator superfamily (MFS) profile" evidence="9">
    <location>
        <begin position="5"/>
        <end position="453"/>
    </location>
</feature>
<dbReference type="GO" id="GO:0022857">
    <property type="term" value="F:transmembrane transporter activity"/>
    <property type="evidence" value="ECO:0007669"/>
    <property type="project" value="InterPro"/>
</dbReference>
<feature type="transmembrane region" description="Helical" evidence="7">
    <location>
        <begin position="385"/>
        <end position="409"/>
    </location>
</feature>
<dbReference type="AlphaFoldDB" id="A0A0J8DGA0"/>
<feature type="transmembrane region" description="Helical" evidence="7">
    <location>
        <begin position="222"/>
        <end position="240"/>
    </location>
</feature>
<feature type="transmembrane region" description="Helical" evidence="7">
    <location>
        <begin position="131"/>
        <end position="151"/>
    </location>
</feature>
<keyword evidence="5 7" id="KW-1133">Transmembrane helix</keyword>
<feature type="transmembrane region" description="Helical" evidence="7">
    <location>
        <begin position="294"/>
        <end position="312"/>
    </location>
</feature>
<dbReference type="InterPro" id="IPR020846">
    <property type="entry name" value="MFS_dom"/>
</dbReference>
<evidence type="ECO:0000256" key="5">
    <source>
        <dbReference type="ARBA" id="ARBA00022989"/>
    </source>
</evidence>